<name>A0A969WAD8_9GAMM</name>
<comment type="caution">
    <text evidence="1">The sequence shown here is derived from an EMBL/GenBank/DDBJ whole genome shotgun (WGS) entry which is preliminary data.</text>
</comment>
<gene>
    <name evidence="1" type="ORF">G7Y82_13380</name>
</gene>
<sequence length="146" mass="16277">MSNATARKFGYPDTLIAEIGPWQLLLRPKQPTLGALVLVCTEDAQAFADLSPAAYAALRDAVRGTETLLKDFVGYERINYLMLMMVDPDVHYHVIPRYAEPRHHAGVDYTDHGWPGPPALEPSVTPDPETRSALVAELRRRWSAAH</sequence>
<dbReference type="EMBL" id="JAAVXB010000007">
    <property type="protein sequence ID" value="NKF23307.1"/>
    <property type="molecule type" value="Genomic_DNA"/>
</dbReference>
<proteinExistence type="predicted"/>
<protein>
    <submittedName>
        <fullName evidence="1">HIT family protein</fullName>
    </submittedName>
</protein>
<reference evidence="1" key="1">
    <citation type="submission" date="2020-03" db="EMBL/GenBank/DDBJ databases">
        <title>Solimonas marina sp. nov., isolated from deep seawater of the Pacific Ocean.</title>
        <authorList>
            <person name="Liu X."/>
            <person name="Lai Q."/>
            <person name="Sun F."/>
            <person name="Gai Y."/>
            <person name="Li G."/>
            <person name="Shao Z."/>
        </authorList>
    </citation>
    <scope>NUCLEOTIDE SEQUENCE</scope>
    <source>
        <strain evidence="1">C16B3</strain>
    </source>
</reference>
<evidence type="ECO:0000313" key="1">
    <source>
        <dbReference type="EMBL" id="NKF23307.1"/>
    </source>
</evidence>
<evidence type="ECO:0000313" key="2">
    <source>
        <dbReference type="Proteomes" id="UP000653472"/>
    </source>
</evidence>
<dbReference type="AlphaFoldDB" id="A0A969WAD8"/>
<dbReference type="Gene3D" id="3.30.428.10">
    <property type="entry name" value="HIT-like"/>
    <property type="match status" value="1"/>
</dbReference>
<dbReference type="Proteomes" id="UP000653472">
    <property type="component" value="Unassembled WGS sequence"/>
</dbReference>
<organism evidence="1 2">
    <name type="scientific">Solimonas marina</name>
    <dbReference type="NCBI Taxonomy" id="2714601"/>
    <lineage>
        <taxon>Bacteria</taxon>
        <taxon>Pseudomonadati</taxon>
        <taxon>Pseudomonadota</taxon>
        <taxon>Gammaproteobacteria</taxon>
        <taxon>Nevskiales</taxon>
        <taxon>Nevskiaceae</taxon>
        <taxon>Solimonas</taxon>
    </lineage>
</organism>
<keyword evidence="2" id="KW-1185">Reference proteome</keyword>
<accession>A0A969WAD8</accession>
<dbReference type="SUPFAM" id="SSF54197">
    <property type="entry name" value="HIT-like"/>
    <property type="match status" value="1"/>
</dbReference>
<dbReference type="RefSeq" id="WP_168148628.1">
    <property type="nucleotide sequence ID" value="NZ_JAAVXB010000007.1"/>
</dbReference>
<dbReference type="InterPro" id="IPR036265">
    <property type="entry name" value="HIT-like_sf"/>
</dbReference>